<evidence type="ECO:0000256" key="1">
    <source>
        <dbReference type="SAM" id="MobiDB-lite"/>
    </source>
</evidence>
<dbReference type="GO" id="GO:0030687">
    <property type="term" value="C:preribosome, large subunit precursor"/>
    <property type="evidence" value="ECO:0007669"/>
    <property type="project" value="TreeGrafter"/>
</dbReference>
<dbReference type="STRING" id="86049.A0A1C1CA52"/>
<reference evidence="4" key="1">
    <citation type="submission" date="2015-07" db="EMBL/GenBank/DDBJ databases">
        <authorList>
            <person name="Teixeira M.M."/>
            <person name="Souza R.C."/>
            <person name="Almeida L.G."/>
            <person name="Vicente V.A."/>
            <person name="de Hoog S."/>
            <person name="Bocca A.L."/>
            <person name="de Almeida S.R."/>
            <person name="Vasconcelos A.T."/>
            <person name="Felipe M.S."/>
        </authorList>
    </citation>
    <scope>NUCLEOTIDE SEQUENCE [LARGE SCALE GENOMIC DNA]</scope>
    <source>
        <strain evidence="4">KSF</strain>
    </source>
</reference>
<evidence type="ECO:0000259" key="2">
    <source>
        <dbReference type="Pfam" id="PF12756"/>
    </source>
</evidence>
<gene>
    <name evidence="3" type="ORF">CLCR_06129</name>
</gene>
<evidence type="ECO:0000313" key="3">
    <source>
        <dbReference type="EMBL" id="OCT45347.1"/>
    </source>
</evidence>
<organism evidence="3 4">
    <name type="scientific">Cladophialophora carrionii</name>
    <dbReference type="NCBI Taxonomy" id="86049"/>
    <lineage>
        <taxon>Eukaryota</taxon>
        <taxon>Fungi</taxon>
        <taxon>Dikarya</taxon>
        <taxon>Ascomycota</taxon>
        <taxon>Pezizomycotina</taxon>
        <taxon>Eurotiomycetes</taxon>
        <taxon>Chaetothyriomycetidae</taxon>
        <taxon>Chaetothyriales</taxon>
        <taxon>Herpotrichiellaceae</taxon>
        <taxon>Cladophialophora</taxon>
    </lineage>
</organism>
<dbReference type="VEuPathDB" id="FungiDB:G647_07981"/>
<comment type="caution">
    <text evidence="3">The sequence shown here is derived from an EMBL/GenBank/DDBJ whole genome shotgun (WGS) entry which is preliminary data.</text>
</comment>
<protein>
    <recommendedName>
        <fullName evidence="2">ZN622/Rei1/Reh1 zinc finger C2H2-type domain-containing protein</fullName>
    </recommendedName>
</protein>
<dbReference type="VEuPathDB" id="FungiDB:CLCR_06129"/>
<dbReference type="AlphaFoldDB" id="A0A1C1CA52"/>
<dbReference type="PANTHER" id="PTHR13182">
    <property type="entry name" value="ZINC FINGER PROTEIN 622"/>
    <property type="match status" value="1"/>
</dbReference>
<dbReference type="EMBL" id="LGRB01000020">
    <property type="protein sequence ID" value="OCT45347.1"/>
    <property type="molecule type" value="Genomic_DNA"/>
</dbReference>
<feature type="domain" description="ZN622/Rei1/Reh1 zinc finger C2H2-type" evidence="2">
    <location>
        <begin position="49"/>
        <end position="143"/>
    </location>
</feature>
<sequence>MEPVSGRSNFAVASTQDHTPNNIEDDVTNPSPPSSDYQSDNDYEFDDTQCLFCNRMSPDLDQNLVHMLRAHGLYVDPANLLVDVGTLLAYFHLIISGRYECLCCGTQRSSREAVQQHMMAKGHCKYDIVDEDPELRDLYELPTSDAKEDLHKNLSAMRFSDERHLPSQARLRKPRPSKRSDRHGPDTASPLDQALPTPSATPPSHSDAEPSSNVTETASHTRGQLSTRAAKQEHILNSQLAQLRAGDRRSLLHLPTSQQRALLATHHKQMQKAKRTEQTYHGNLESAGNSFSCLGKIRLIRKPPHTGNIHSLKR</sequence>
<accession>A0A1C1CA52</accession>
<feature type="region of interest" description="Disordered" evidence="1">
    <location>
        <begin position="157"/>
        <end position="227"/>
    </location>
</feature>
<dbReference type="InterPro" id="IPR040025">
    <property type="entry name" value="Znf622/Rei1/Reh1"/>
</dbReference>
<feature type="compositionally biased region" description="Polar residues" evidence="1">
    <location>
        <begin position="196"/>
        <end position="227"/>
    </location>
</feature>
<keyword evidence="4" id="KW-1185">Reference proteome</keyword>
<dbReference type="Pfam" id="PF12756">
    <property type="entry name" value="zf-C2H2_2"/>
    <property type="match status" value="1"/>
</dbReference>
<dbReference type="InterPro" id="IPR041661">
    <property type="entry name" value="ZN622/Rei1/Reh1_Znf-C2H2"/>
</dbReference>
<dbReference type="PANTHER" id="PTHR13182:SF8">
    <property type="entry name" value="CYTOPLASMIC 60S SUBUNIT BIOGENESIS FACTOR ZNF622"/>
    <property type="match status" value="1"/>
</dbReference>
<evidence type="ECO:0000313" key="4">
    <source>
        <dbReference type="Proteomes" id="UP000094526"/>
    </source>
</evidence>
<proteinExistence type="predicted"/>
<feature type="region of interest" description="Disordered" evidence="1">
    <location>
        <begin position="1"/>
        <end position="40"/>
    </location>
</feature>
<name>A0A1C1CA52_9EURO</name>
<dbReference type="OrthoDB" id="19329at2759"/>
<dbReference type="Proteomes" id="UP000094526">
    <property type="component" value="Unassembled WGS sequence"/>
</dbReference>
<dbReference type="GO" id="GO:0042273">
    <property type="term" value="P:ribosomal large subunit biogenesis"/>
    <property type="evidence" value="ECO:0007669"/>
    <property type="project" value="TreeGrafter"/>
</dbReference>
<feature type="compositionally biased region" description="Polar residues" evidence="1">
    <location>
        <begin position="1"/>
        <end position="22"/>
    </location>
</feature>